<accession>A0A426SA21</accession>
<organism evidence="4 5">
    <name type="scientific">Streptomyces griseofuscus</name>
    <dbReference type="NCBI Taxonomy" id="146922"/>
    <lineage>
        <taxon>Bacteria</taxon>
        <taxon>Bacillati</taxon>
        <taxon>Actinomycetota</taxon>
        <taxon>Actinomycetes</taxon>
        <taxon>Kitasatosporales</taxon>
        <taxon>Streptomycetaceae</taxon>
        <taxon>Streptomyces</taxon>
    </lineage>
</organism>
<gene>
    <name evidence="4" type="ORF">CQW44_09540</name>
</gene>
<dbReference type="Proteomes" id="UP000276379">
    <property type="component" value="Unassembled WGS sequence"/>
</dbReference>
<evidence type="ECO:0000313" key="4">
    <source>
        <dbReference type="EMBL" id="RRQ87191.1"/>
    </source>
</evidence>
<evidence type="ECO:0000313" key="5">
    <source>
        <dbReference type="Proteomes" id="UP000276379"/>
    </source>
</evidence>
<dbReference type="Pfam" id="PF00652">
    <property type="entry name" value="Ricin_B_lectin"/>
    <property type="match status" value="1"/>
</dbReference>
<dbReference type="InterPro" id="IPR000772">
    <property type="entry name" value="Ricin_B_lectin"/>
</dbReference>
<feature type="domain" description="Ricin B lectin" evidence="3">
    <location>
        <begin position="50"/>
        <end position="177"/>
    </location>
</feature>
<proteinExistence type="predicted"/>
<dbReference type="AlphaFoldDB" id="A0A426SA21"/>
<keyword evidence="5" id="KW-1185">Reference proteome</keyword>
<protein>
    <recommendedName>
        <fullName evidence="3">Ricin B lectin domain-containing protein</fullName>
    </recommendedName>
</protein>
<dbReference type="EMBL" id="PDES01000004">
    <property type="protein sequence ID" value="RRQ87191.1"/>
    <property type="molecule type" value="Genomic_DNA"/>
</dbReference>
<dbReference type="SUPFAM" id="SSF50370">
    <property type="entry name" value="Ricin B-like lectins"/>
    <property type="match status" value="1"/>
</dbReference>
<dbReference type="CDD" id="cd00161">
    <property type="entry name" value="beta-trefoil_Ricin-like"/>
    <property type="match status" value="1"/>
</dbReference>
<dbReference type="PROSITE" id="PS50231">
    <property type="entry name" value="RICIN_B_LECTIN"/>
    <property type="match status" value="1"/>
</dbReference>
<keyword evidence="2" id="KW-0732">Signal</keyword>
<dbReference type="InterPro" id="IPR035992">
    <property type="entry name" value="Ricin_B-like_lectins"/>
</dbReference>
<reference evidence="4 5" key="1">
    <citation type="submission" date="2017-10" db="EMBL/GenBank/DDBJ databases">
        <title>Draft genome of actinobacteria isolated from guarana (Paullinia cupana (Mart.) Ducke.</title>
        <authorList>
            <person name="Siqueira K.A."/>
            <person name="Liotti R.G."/>
            <person name="Mendes T.A."/>
            <person name="Soares M.A."/>
        </authorList>
    </citation>
    <scope>NUCLEOTIDE SEQUENCE [LARGE SCALE GENOMIC DNA]</scope>
    <source>
        <strain evidence="4 5">199</strain>
    </source>
</reference>
<name>A0A426SA21_9ACTN</name>
<feature type="region of interest" description="Disordered" evidence="1">
    <location>
        <begin position="152"/>
        <end position="180"/>
    </location>
</feature>
<sequence>MLAMSLKRGGPMRKAAGSLLLTAVAAGTMTGLAAPSADAAPQAKDPYAHVRLERVWAAHTCLSMGGSTKQNAQLTVGKCSSDKSQRWTLHRIYKNDSLFTIKNDKSGKCLNVDKKSHIVQYTCHSTWKAQRWGLGGSLIWSEAHNGKVIASNSTKAGSHPYLEKAGSSNPARGRQEWGLS</sequence>
<dbReference type="Gene3D" id="2.80.10.50">
    <property type="match status" value="1"/>
</dbReference>
<evidence type="ECO:0000256" key="2">
    <source>
        <dbReference type="SAM" id="SignalP"/>
    </source>
</evidence>
<feature type="chain" id="PRO_5039542552" description="Ricin B lectin domain-containing protein" evidence="2">
    <location>
        <begin position="34"/>
        <end position="180"/>
    </location>
</feature>
<feature type="signal peptide" evidence="2">
    <location>
        <begin position="1"/>
        <end position="33"/>
    </location>
</feature>
<evidence type="ECO:0000256" key="1">
    <source>
        <dbReference type="SAM" id="MobiDB-lite"/>
    </source>
</evidence>
<evidence type="ECO:0000259" key="3">
    <source>
        <dbReference type="Pfam" id="PF00652"/>
    </source>
</evidence>
<comment type="caution">
    <text evidence="4">The sequence shown here is derived from an EMBL/GenBank/DDBJ whole genome shotgun (WGS) entry which is preliminary data.</text>
</comment>